<protein>
    <submittedName>
        <fullName evidence="2">Uncharacterized protein</fullName>
    </submittedName>
</protein>
<name>A0AAE0EWW2_9CHLO</name>
<proteinExistence type="predicted"/>
<gene>
    <name evidence="2" type="ORF">CYMTET_46638</name>
</gene>
<evidence type="ECO:0000313" key="2">
    <source>
        <dbReference type="EMBL" id="KAK3243726.1"/>
    </source>
</evidence>
<comment type="caution">
    <text evidence="2">The sequence shown here is derived from an EMBL/GenBank/DDBJ whole genome shotgun (WGS) entry which is preliminary data.</text>
</comment>
<keyword evidence="3" id="KW-1185">Reference proteome</keyword>
<reference evidence="2 3" key="1">
    <citation type="journal article" date="2015" name="Genome Biol. Evol.">
        <title>Comparative Genomics of a Bacterivorous Green Alga Reveals Evolutionary Causalities and Consequences of Phago-Mixotrophic Mode of Nutrition.</title>
        <authorList>
            <person name="Burns J.A."/>
            <person name="Paasch A."/>
            <person name="Narechania A."/>
            <person name="Kim E."/>
        </authorList>
    </citation>
    <scope>NUCLEOTIDE SEQUENCE [LARGE SCALE GENOMIC DNA]</scope>
    <source>
        <strain evidence="2 3">PLY_AMNH</strain>
    </source>
</reference>
<dbReference type="Proteomes" id="UP001190700">
    <property type="component" value="Unassembled WGS sequence"/>
</dbReference>
<evidence type="ECO:0000256" key="1">
    <source>
        <dbReference type="SAM" id="Coils"/>
    </source>
</evidence>
<dbReference type="EMBL" id="LGRX02032682">
    <property type="protein sequence ID" value="KAK3243726.1"/>
    <property type="molecule type" value="Genomic_DNA"/>
</dbReference>
<accession>A0AAE0EWW2</accession>
<sequence>MVDRSSDRLEFKHLQMERIQAYRGILVCDESDKERHDDPLVFSSHKTFRANKLPAGPPLQVPPLREGFHPSTQHPSGAQTARFHRPHFLDVVPHQPLSPQKRHKHVFHAGPPQLQPVDVGPNQTVWEPKPPPRLLQEETARSDLGLKRPIRVTLRNGRTPLKLDLSRVGTSKKEEMREQDEEERLAAMKQRVAEANGARLWRTPISRTRRFGLQQQLTGDSSVLPQPHMGLQPLAIETDDDEERTIALKILTENWMQSLLDPNARLDFTSEAIYMEAKLQEGLRIAEHLPTPNKLRTAIVCQLLDLMVEHMKYFKPVMASLKKELFRSIFYDPQQMITPMLEQHLDDGAMTRRTPPAFFLDSRTFFEHCRDLRANLEATSEELHNMKEQFLRHRKVAQMSTRAQERNILAWRHVLVASVFRRWQTEHRSIKEQHQLLDKLMKKWTGKGPSLADYFKRWRETLKETILYNHFEIVDALKEKIDGYQKVTLAGGIEI</sequence>
<organism evidence="2 3">
    <name type="scientific">Cymbomonas tetramitiformis</name>
    <dbReference type="NCBI Taxonomy" id="36881"/>
    <lineage>
        <taxon>Eukaryota</taxon>
        <taxon>Viridiplantae</taxon>
        <taxon>Chlorophyta</taxon>
        <taxon>Pyramimonadophyceae</taxon>
        <taxon>Pyramimonadales</taxon>
        <taxon>Pyramimonadaceae</taxon>
        <taxon>Cymbomonas</taxon>
    </lineage>
</organism>
<evidence type="ECO:0000313" key="3">
    <source>
        <dbReference type="Proteomes" id="UP001190700"/>
    </source>
</evidence>
<keyword evidence="1" id="KW-0175">Coiled coil</keyword>
<feature type="coiled-coil region" evidence="1">
    <location>
        <begin position="171"/>
        <end position="198"/>
    </location>
</feature>
<dbReference type="AlphaFoldDB" id="A0AAE0EWW2"/>